<dbReference type="InterPro" id="IPR035908">
    <property type="entry name" value="F0_ATP_A_sf"/>
</dbReference>
<evidence type="ECO:0000256" key="2">
    <source>
        <dbReference type="ARBA" id="ARBA00006810"/>
    </source>
</evidence>
<dbReference type="Pfam" id="PF00119">
    <property type="entry name" value="ATP-synt_A"/>
    <property type="match status" value="1"/>
</dbReference>
<gene>
    <name evidence="11" type="primary">atpB</name>
    <name evidence="13" type="ORF">AVDCRST_MAG32-347</name>
</gene>
<name>A0A6J4MZI3_9ACTN</name>
<evidence type="ECO:0000256" key="10">
    <source>
        <dbReference type="ARBA" id="ARBA00023310"/>
    </source>
</evidence>
<evidence type="ECO:0000256" key="1">
    <source>
        <dbReference type="ARBA" id="ARBA00004141"/>
    </source>
</evidence>
<evidence type="ECO:0000256" key="9">
    <source>
        <dbReference type="ARBA" id="ARBA00023136"/>
    </source>
</evidence>
<keyword evidence="11" id="KW-1003">Cell membrane</keyword>
<reference evidence="13" key="1">
    <citation type="submission" date="2020-02" db="EMBL/GenBank/DDBJ databases">
        <authorList>
            <person name="Meier V. D."/>
        </authorList>
    </citation>
    <scope>NUCLEOTIDE SEQUENCE</scope>
    <source>
        <strain evidence="13">AVDCRST_MAG32</strain>
    </source>
</reference>
<feature type="transmembrane region" description="Helical" evidence="11">
    <location>
        <begin position="48"/>
        <end position="65"/>
    </location>
</feature>
<keyword evidence="5 11" id="KW-0812">Transmembrane</keyword>
<keyword evidence="13" id="KW-0378">Hydrolase</keyword>
<dbReference type="GO" id="GO:0005886">
    <property type="term" value="C:plasma membrane"/>
    <property type="evidence" value="ECO:0007669"/>
    <property type="project" value="UniProtKB-SubCell"/>
</dbReference>
<keyword evidence="6 11" id="KW-0375">Hydrogen ion transport</keyword>
<evidence type="ECO:0000256" key="11">
    <source>
        <dbReference type="HAMAP-Rule" id="MF_01393"/>
    </source>
</evidence>
<dbReference type="HAMAP" id="MF_01393">
    <property type="entry name" value="ATP_synth_a_bact"/>
    <property type="match status" value="1"/>
</dbReference>
<evidence type="ECO:0000256" key="12">
    <source>
        <dbReference type="RuleBase" id="RU000483"/>
    </source>
</evidence>
<dbReference type="InterPro" id="IPR045083">
    <property type="entry name" value="ATP_synth_F0_asu_bact/mt"/>
</dbReference>
<evidence type="ECO:0000256" key="4">
    <source>
        <dbReference type="ARBA" id="ARBA00022547"/>
    </source>
</evidence>
<protein>
    <recommendedName>
        <fullName evidence="11 12">ATP synthase subunit a</fullName>
    </recommendedName>
    <alternativeName>
        <fullName evidence="11">ATP synthase F0 sector subunit a</fullName>
    </alternativeName>
    <alternativeName>
        <fullName evidence="11">F-ATPase subunit 6</fullName>
    </alternativeName>
</protein>
<keyword evidence="9 11" id="KW-0472">Membrane</keyword>
<feature type="transmembrane region" description="Helical" evidence="11">
    <location>
        <begin position="228"/>
        <end position="246"/>
    </location>
</feature>
<evidence type="ECO:0000256" key="7">
    <source>
        <dbReference type="ARBA" id="ARBA00022989"/>
    </source>
</evidence>
<evidence type="ECO:0000256" key="6">
    <source>
        <dbReference type="ARBA" id="ARBA00022781"/>
    </source>
</evidence>
<evidence type="ECO:0000313" key="13">
    <source>
        <dbReference type="EMBL" id="CAA9368758.1"/>
    </source>
</evidence>
<dbReference type="PRINTS" id="PR00123">
    <property type="entry name" value="ATPASEA"/>
</dbReference>
<dbReference type="PANTHER" id="PTHR11410:SF0">
    <property type="entry name" value="ATP SYNTHASE SUBUNIT A"/>
    <property type="match status" value="1"/>
</dbReference>
<accession>A0A6J4MZI3</accession>
<dbReference type="GO" id="GO:0045259">
    <property type="term" value="C:proton-transporting ATP synthase complex"/>
    <property type="evidence" value="ECO:0007669"/>
    <property type="project" value="UniProtKB-KW"/>
</dbReference>
<organism evidence="13">
    <name type="scientific">uncultured Nocardioides sp</name>
    <dbReference type="NCBI Taxonomy" id="198441"/>
    <lineage>
        <taxon>Bacteria</taxon>
        <taxon>Bacillati</taxon>
        <taxon>Actinomycetota</taxon>
        <taxon>Actinomycetes</taxon>
        <taxon>Propionibacteriales</taxon>
        <taxon>Nocardioidaceae</taxon>
        <taxon>Nocardioides</taxon>
        <taxon>environmental samples</taxon>
    </lineage>
</organism>
<comment type="similarity">
    <text evidence="2 11 12">Belongs to the ATPase A chain family.</text>
</comment>
<feature type="transmembrane region" description="Helical" evidence="11">
    <location>
        <begin position="104"/>
        <end position="126"/>
    </location>
</feature>
<keyword evidence="3 11" id="KW-0813">Transport</keyword>
<evidence type="ECO:0000256" key="3">
    <source>
        <dbReference type="ARBA" id="ARBA00022448"/>
    </source>
</evidence>
<comment type="subcellular location">
    <subcellularLocation>
        <location evidence="11 12">Cell membrane</location>
        <topology evidence="11 12">Multi-pass membrane protein</topology>
    </subcellularLocation>
    <subcellularLocation>
        <location evidence="1">Membrane</location>
        <topology evidence="1">Multi-pass membrane protein</topology>
    </subcellularLocation>
</comment>
<comment type="function">
    <text evidence="11 12">Key component of the proton channel; it plays a direct role in the translocation of protons across the membrane.</text>
</comment>
<sequence length="274" mass="30499">MSNVAMTAIRTEGFTPPGPGDFNLPPIGPDRTFELFGQTYYLGVTKPMLQLVLAAVLVFGFFYLASKRRAMVPGKLQYAGEQAYGFVRNSMGRDIIGSHDFMRFVPYLFALFFFILLNNLFASIPFIQFPTFSRAGMVYGLALLSWLIYNYVGIKRHGFGGYFKHQSVPAGVRGPILLLLIPLEFLSNIVVRPVTLALRLFANMLAGHLLLILFALGGEYLLLHGATLVKPVGILAWLLFIAISFLELLVQFLQAYVFVLLNAMYIAGAVSEEH</sequence>
<keyword evidence="8 11" id="KW-0406">Ion transport</keyword>
<keyword evidence="10 11" id="KW-0066">ATP synthesis</keyword>
<evidence type="ECO:0000256" key="8">
    <source>
        <dbReference type="ARBA" id="ARBA00023065"/>
    </source>
</evidence>
<feature type="transmembrane region" description="Helical" evidence="11">
    <location>
        <begin position="172"/>
        <end position="190"/>
    </location>
</feature>
<dbReference type="PANTHER" id="PTHR11410">
    <property type="entry name" value="ATP SYNTHASE SUBUNIT A"/>
    <property type="match status" value="1"/>
</dbReference>
<dbReference type="PROSITE" id="PS00449">
    <property type="entry name" value="ATPASE_A"/>
    <property type="match status" value="1"/>
</dbReference>
<evidence type="ECO:0000256" key="5">
    <source>
        <dbReference type="ARBA" id="ARBA00022692"/>
    </source>
</evidence>
<dbReference type="AlphaFoldDB" id="A0A6J4MZI3"/>
<proteinExistence type="inferred from homology"/>
<feature type="transmembrane region" description="Helical" evidence="11">
    <location>
        <begin position="196"/>
        <end position="216"/>
    </location>
</feature>
<dbReference type="CDD" id="cd00310">
    <property type="entry name" value="ATP-synt_Fo_a_6"/>
    <property type="match status" value="1"/>
</dbReference>
<feature type="transmembrane region" description="Helical" evidence="11">
    <location>
        <begin position="132"/>
        <end position="152"/>
    </location>
</feature>
<dbReference type="InterPro" id="IPR000568">
    <property type="entry name" value="ATP_synth_F0_asu"/>
</dbReference>
<dbReference type="NCBIfam" id="TIGR01131">
    <property type="entry name" value="ATP_synt_6_or_A"/>
    <property type="match status" value="1"/>
</dbReference>
<dbReference type="Gene3D" id="1.20.120.220">
    <property type="entry name" value="ATP synthase, F0 complex, subunit A"/>
    <property type="match status" value="1"/>
</dbReference>
<dbReference type="GO" id="GO:0016787">
    <property type="term" value="F:hydrolase activity"/>
    <property type="evidence" value="ECO:0007669"/>
    <property type="project" value="UniProtKB-KW"/>
</dbReference>
<dbReference type="InterPro" id="IPR023011">
    <property type="entry name" value="ATP_synth_F0_asu_AS"/>
</dbReference>
<keyword evidence="4 11" id="KW-0138">CF(0)</keyword>
<dbReference type="EMBL" id="CADCUM010000018">
    <property type="protein sequence ID" value="CAA9368758.1"/>
    <property type="molecule type" value="Genomic_DNA"/>
</dbReference>
<keyword evidence="7 11" id="KW-1133">Transmembrane helix</keyword>
<dbReference type="SUPFAM" id="SSF81336">
    <property type="entry name" value="F1F0 ATP synthase subunit A"/>
    <property type="match status" value="1"/>
</dbReference>
<dbReference type="GO" id="GO:0046933">
    <property type="term" value="F:proton-transporting ATP synthase activity, rotational mechanism"/>
    <property type="evidence" value="ECO:0007669"/>
    <property type="project" value="UniProtKB-UniRule"/>
</dbReference>